<gene>
    <name evidence="3" type="ORF">ACJRO7_007585</name>
</gene>
<dbReference type="Proteomes" id="UP001634007">
    <property type="component" value="Unassembled WGS sequence"/>
</dbReference>
<keyword evidence="4" id="KW-1185">Reference proteome</keyword>
<feature type="compositionally biased region" description="Polar residues" evidence="2">
    <location>
        <begin position="75"/>
        <end position="88"/>
    </location>
</feature>
<feature type="compositionally biased region" description="Low complexity" evidence="2">
    <location>
        <begin position="89"/>
        <end position="117"/>
    </location>
</feature>
<evidence type="ECO:0000313" key="3">
    <source>
        <dbReference type="EMBL" id="KAL3715854.1"/>
    </source>
</evidence>
<comment type="similarity">
    <text evidence="1">Belongs to the LEA type 1 family.</text>
</comment>
<evidence type="ECO:0000256" key="1">
    <source>
        <dbReference type="ARBA" id="ARBA00010975"/>
    </source>
</evidence>
<organism evidence="3 4">
    <name type="scientific">Eucalyptus globulus</name>
    <name type="common">Tasmanian blue gum</name>
    <dbReference type="NCBI Taxonomy" id="34317"/>
    <lineage>
        <taxon>Eukaryota</taxon>
        <taxon>Viridiplantae</taxon>
        <taxon>Streptophyta</taxon>
        <taxon>Embryophyta</taxon>
        <taxon>Tracheophyta</taxon>
        <taxon>Spermatophyta</taxon>
        <taxon>Magnoliopsida</taxon>
        <taxon>eudicotyledons</taxon>
        <taxon>Gunneridae</taxon>
        <taxon>Pentapetalae</taxon>
        <taxon>rosids</taxon>
        <taxon>malvids</taxon>
        <taxon>Myrtales</taxon>
        <taxon>Myrtaceae</taxon>
        <taxon>Myrtoideae</taxon>
        <taxon>Eucalypteae</taxon>
        <taxon>Eucalyptus</taxon>
    </lineage>
</organism>
<dbReference type="PANTHER" id="PTHR33493:SF2">
    <property type="entry name" value="LATE EMBRYOGENESIS ABUNDANT PROTEIN 46"/>
    <property type="match status" value="1"/>
</dbReference>
<evidence type="ECO:0000256" key="2">
    <source>
        <dbReference type="SAM" id="MobiDB-lite"/>
    </source>
</evidence>
<dbReference type="PANTHER" id="PTHR33493">
    <property type="entry name" value="LATE EMBRYOGENESIS ABUNDANT PROTEIN 6-RELATED"/>
    <property type="match status" value="1"/>
</dbReference>
<feature type="region of interest" description="Disordered" evidence="2">
    <location>
        <begin position="150"/>
        <end position="180"/>
    </location>
</feature>
<dbReference type="InterPro" id="IPR005513">
    <property type="entry name" value="LEA_1"/>
</dbReference>
<feature type="compositionally biased region" description="Gly residues" evidence="2">
    <location>
        <begin position="167"/>
        <end position="180"/>
    </location>
</feature>
<dbReference type="AlphaFoldDB" id="A0ABD3ILL4"/>
<proteinExistence type="inferred from homology"/>
<feature type="region of interest" description="Disordered" evidence="2">
    <location>
        <begin position="22"/>
        <end position="119"/>
    </location>
</feature>
<accession>A0ABD3ILL4</accession>
<dbReference type="Pfam" id="PF03760">
    <property type="entry name" value="LEA_1"/>
    <property type="match status" value="1"/>
</dbReference>
<evidence type="ECO:0000313" key="4">
    <source>
        <dbReference type="Proteomes" id="UP001634007"/>
    </source>
</evidence>
<name>A0ABD3ILL4_EUCGL</name>
<feature type="compositionally biased region" description="Polar residues" evidence="2">
    <location>
        <begin position="150"/>
        <end position="163"/>
    </location>
</feature>
<comment type="caution">
    <text evidence="3">The sequence shown here is derived from an EMBL/GenBank/DDBJ whole genome shotgun (WGS) entry which is preliminary data.</text>
</comment>
<dbReference type="EMBL" id="JBJKBG010000011">
    <property type="protein sequence ID" value="KAL3715854.1"/>
    <property type="molecule type" value="Genomic_DNA"/>
</dbReference>
<protein>
    <submittedName>
        <fullName evidence="3">Uncharacterized protein</fullName>
    </submittedName>
</protein>
<reference evidence="3 4" key="1">
    <citation type="submission" date="2024-11" db="EMBL/GenBank/DDBJ databases">
        <title>Chromosome-level genome assembly of Eucalyptus globulus Labill. provides insights into its genome evolution.</title>
        <authorList>
            <person name="Li X."/>
        </authorList>
    </citation>
    <scope>NUCLEOTIDE SEQUENCE [LARGE SCALE GENOMIC DNA]</scope>
    <source>
        <strain evidence="3">CL2024</strain>
        <tissue evidence="3">Fresh tender leaves</tissue>
    </source>
</reference>
<feature type="compositionally biased region" description="Basic and acidic residues" evidence="2">
    <location>
        <begin position="25"/>
        <end position="74"/>
    </location>
</feature>
<sequence length="180" mass="18199">MQPMKNAAASAKEAAANIGASAKAGMEKTKAVTQEKMEKMTAHDPVEKQMATEKKHERIDQAELNKQMAREENAASKQSTAATGHLANTTTGPGTTTTTTTTTTGTTATYSTTGATGRPTGAHQMSALPGHGTGQPAGQVVEGVAGSHPIGTNTGTGQTTAHNTRVGGTGRGYGTGGAYN</sequence>